<proteinExistence type="predicted"/>
<name>A0A0A8URV1_LEGHA</name>
<dbReference type="Proteomes" id="UP000032803">
    <property type="component" value="Chromosome I"/>
</dbReference>
<evidence type="ECO:0008006" key="3">
    <source>
        <dbReference type="Google" id="ProtNLM"/>
    </source>
</evidence>
<gene>
    <name evidence="1" type="ORF">LHA_0735</name>
</gene>
<evidence type="ECO:0000313" key="2">
    <source>
        <dbReference type="Proteomes" id="UP000032803"/>
    </source>
</evidence>
<reference evidence="2" key="1">
    <citation type="submission" date="2014-09" db="EMBL/GenBank/DDBJ databases">
        <authorList>
            <person name="Gomez-Valero L."/>
        </authorList>
    </citation>
    <scope>NUCLEOTIDE SEQUENCE [LARGE SCALE GENOMIC DNA]</scope>
    <source>
        <strain evidence="2">ATCC35250</strain>
    </source>
</reference>
<sequence>MNPHQIPHFFGLFFLITPIFAAPAIYKIPNFYPVTGISEDEVRQQLNNSGPIINNQHFDAQTLWHINWDYTWHYDNPSQNPCYVTNTNVTVTITLLLPNWINQSSVPINLQNKWDNYLIALQNHEKQHENNAINAAKDIESVLLNSPKMSSCELLKEKINLATKEILNKHHLWDTQYDITTNHGKNEGASFP</sequence>
<protein>
    <recommendedName>
        <fullName evidence="3">DUF922 domain-containing protein</fullName>
    </recommendedName>
</protein>
<dbReference type="AlphaFoldDB" id="A0A0A8URV1"/>
<evidence type="ECO:0000313" key="1">
    <source>
        <dbReference type="EMBL" id="CEK09822.1"/>
    </source>
</evidence>
<dbReference type="Pfam" id="PF06037">
    <property type="entry name" value="DUF922"/>
    <property type="match status" value="1"/>
</dbReference>
<dbReference type="STRING" id="449.LHA_0735"/>
<dbReference type="InterPro" id="IPR010321">
    <property type="entry name" value="DUF922"/>
</dbReference>
<dbReference type="PATRIC" id="fig|449.7.peg.2827"/>
<dbReference type="HOGENOM" id="CLU_117131_0_0_6"/>
<dbReference type="KEGG" id="lha:LHA_0735"/>
<dbReference type="EMBL" id="LN681225">
    <property type="protein sequence ID" value="CEK09822.1"/>
    <property type="molecule type" value="Genomic_DNA"/>
</dbReference>
<dbReference type="RefSeq" id="WP_045105290.1">
    <property type="nucleotide sequence ID" value="NZ_LN681225.1"/>
</dbReference>
<keyword evidence="2" id="KW-1185">Reference proteome</keyword>
<accession>A0A0A8URV1</accession>
<organism evidence="1 2">
    <name type="scientific">Legionella hackeliae</name>
    <dbReference type="NCBI Taxonomy" id="449"/>
    <lineage>
        <taxon>Bacteria</taxon>
        <taxon>Pseudomonadati</taxon>
        <taxon>Pseudomonadota</taxon>
        <taxon>Gammaproteobacteria</taxon>
        <taxon>Legionellales</taxon>
        <taxon>Legionellaceae</taxon>
        <taxon>Legionella</taxon>
    </lineage>
</organism>